<dbReference type="AlphaFoldDB" id="A0A921LD95"/>
<reference evidence="2" key="1">
    <citation type="submission" date="2020-08" db="EMBL/GenBank/DDBJ databases">
        <authorList>
            <person name="Cejkova D."/>
            <person name="Kubasova T."/>
            <person name="Jahodarova E."/>
            <person name="Rychlik I."/>
        </authorList>
    </citation>
    <scope>NUCLEOTIDE SEQUENCE</scope>
    <source>
        <strain evidence="2">An772</strain>
    </source>
</reference>
<dbReference type="Pfam" id="PF05402">
    <property type="entry name" value="PqqD"/>
    <property type="match status" value="1"/>
</dbReference>
<name>A0A921LD95_9BACT</name>
<dbReference type="Proteomes" id="UP000717835">
    <property type="component" value="Unassembled WGS sequence"/>
</dbReference>
<dbReference type="InterPro" id="IPR008792">
    <property type="entry name" value="PQQD"/>
</dbReference>
<reference evidence="1" key="2">
    <citation type="journal article" date="2021" name="PeerJ">
        <title>Extensive microbial diversity within the chicken gut microbiome revealed by metagenomics and culture.</title>
        <authorList>
            <person name="Gilroy R."/>
            <person name="Ravi A."/>
            <person name="Getino M."/>
            <person name="Pursley I."/>
            <person name="Horton D.L."/>
            <person name="Alikhan N.F."/>
            <person name="Baker D."/>
            <person name="Gharbi K."/>
            <person name="Hall N."/>
            <person name="Watson M."/>
            <person name="Adriaenssens E.M."/>
            <person name="Foster-Nyarko E."/>
            <person name="Jarju S."/>
            <person name="Secka A."/>
            <person name="Antonio M."/>
            <person name="Oren A."/>
            <person name="Chaudhuri R.R."/>
            <person name="La Ragione R."/>
            <person name="Hildebrand F."/>
            <person name="Pallen M.J."/>
        </authorList>
    </citation>
    <scope>NUCLEOTIDE SEQUENCE</scope>
    <source>
        <strain evidence="1">CHK55-1828</strain>
    </source>
</reference>
<protein>
    <submittedName>
        <fullName evidence="1">PqqD family protein</fullName>
    </submittedName>
</protein>
<comment type="caution">
    <text evidence="1">The sequence shown here is derived from an EMBL/GenBank/DDBJ whole genome shotgun (WGS) entry which is preliminary data.</text>
</comment>
<dbReference type="Proteomes" id="UP000766986">
    <property type="component" value="Unassembled WGS sequence"/>
</dbReference>
<evidence type="ECO:0000313" key="3">
    <source>
        <dbReference type="Proteomes" id="UP000717835"/>
    </source>
</evidence>
<dbReference type="EMBL" id="DYVX01000092">
    <property type="protein sequence ID" value="HJF92948.1"/>
    <property type="molecule type" value="Genomic_DNA"/>
</dbReference>
<proteinExistence type="predicted"/>
<sequence>MKKQFNLLDTVPVCAEIVRTEWEDECAVLILPRFRKAWMQRWLVPKALSREVRIPLEEHGSAVWRLVDGHRTVGEIIGLMEPHFGADKNYASRVAAYIVQLQRDGFIRLLARKEGEDV</sequence>
<dbReference type="RefSeq" id="WP_205095359.1">
    <property type="nucleotide sequence ID" value="NZ_CALUIP010000020.1"/>
</dbReference>
<accession>A0A921LD95</accession>
<dbReference type="Gene3D" id="1.10.10.1150">
    <property type="entry name" value="Coenzyme PQQ synthesis protein D (PqqD)"/>
    <property type="match status" value="1"/>
</dbReference>
<evidence type="ECO:0000313" key="4">
    <source>
        <dbReference type="Proteomes" id="UP000766986"/>
    </source>
</evidence>
<evidence type="ECO:0000313" key="2">
    <source>
        <dbReference type="EMBL" id="MBM6735217.1"/>
    </source>
</evidence>
<keyword evidence="4" id="KW-1185">Reference proteome</keyword>
<gene>
    <name evidence="2" type="ORF">H7U35_08290</name>
    <name evidence="1" type="ORF">K8W02_11300</name>
</gene>
<dbReference type="InterPro" id="IPR041881">
    <property type="entry name" value="PqqD_sf"/>
</dbReference>
<evidence type="ECO:0000313" key="1">
    <source>
        <dbReference type="EMBL" id="HJF92948.1"/>
    </source>
</evidence>
<reference evidence="2 4" key="3">
    <citation type="journal article" date="2021" name="Sci. Rep.">
        <title>The distribution of antibiotic resistance genes in chicken gut microbiota commensals.</title>
        <authorList>
            <person name="Juricova H."/>
            <person name="Matiasovicova J."/>
            <person name="Kubasova T."/>
            <person name="Cejkova D."/>
            <person name="Rychlik I."/>
        </authorList>
    </citation>
    <scope>NUCLEOTIDE SEQUENCE [LARGE SCALE GENOMIC DNA]</scope>
    <source>
        <strain evidence="2 4">An772</strain>
    </source>
</reference>
<reference evidence="1" key="4">
    <citation type="submission" date="2021-09" db="EMBL/GenBank/DDBJ databases">
        <authorList>
            <person name="Gilroy R."/>
        </authorList>
    </citation>
    <scope>NUCLEOTIDE SEQUENCE</scope>
    <source>
        <strain evidence="1">CHK55-1828</strain>
    </source>
</reference>
<organism evidence="1 3">
    <name type="scientific">Mediterranea massiliensis</name>
    <dbReference type="NCBI Taxonomy" id="1841865"/>
    <lineage>
        <taxon>Bacteria</taxon>
        <taxon>Pseudomonadati</taxon>
        <taxon>Bacteroidota</taxon>
        <taxon>Bacteroidia</taxon>
        <taxon>Bacteroidales</taxon>
        <taxon>Bacteroidaceae</taxon>
        <taxon>Mediterranea</taxon>
    </lineage>
</organism>
<dbReference type="EMBL" id="JACLYZ010000015">
    <property type="protein sequence ID" value="MBM6735217.1"/>
    <property type="molecule type" value="Genomic_DNA"/>
</dbReference>